<gene>
    <name evidence="3" type="ORF">F7Q92_17740</name>
</gene>
<dbReference type="GO" id="GO:0003824">
    <property type="term" value="F:catalytic activity"/>
    <property type="evidence" value="ECO:0007669"/>
    <property type="project" value="InterPro"/>
</dbReference>
<comment type="similarity">
    <text evidence="1">Belongs to the amidase family.</text>
</comment>
<evidence type="ECO:0000313" key="3">
    <source>
        <dbReference type="EMBL" id="KAB0576611.1"/>
    </source>
</evidence>
<feature type="domain" description="Amidase" evidence="2">
    <location>
        <begin position="28"/>
        <end position="395"/>
    </location>
</feature>
<dbReference type="Pfam" id="PF01425">
    <property type="entry name" value="Amidase"/>
    <property type="match status" value="2"/>
</dbReference>
<dbReference type="Proteomes" id="UP000430120">
    <property type="component" value="Unassembled WGS sequence"/>
</dbReference>
<protein>
    <submittedName>
        <fullName evidence="3">Amidase</fullName>
    </submittedName>
</protein>
<dbReference type="PANTHER" id="PTHR11895">
    <property type="entry name" value="TRANSAMIDASE"/>
    <property type="match status" value="1"/>
</dbReference>
<dbReference type="RefSeq" id="WP_151125429.1">
    <property type="nucleotide sequence ID" value="NZ_CP088081.1"/>
</dbReference>
<dbReference type="InterPro" id="IPR036928">
    <property type="entry name" value="AS_sf"/>
</dbReference>
<dbReference type="InterPro" id="IPR023631">
    <property type="entry name" value="Amidase_dom"/>
</dbReference>
<dbReference type="InterPro" id="IPR020556">
    <property type="entry name" value="Amidase_CS"/>
</dbReference>
<feature type="domain" description="Amidase" evidence="2">
    <location>
        <begin position="430"/>
        <end position="477"/>
    </location>
</feature>
<comment type="caution">
    <text evidence="3">The sequence shown here is derived from an EMBL/GenBank/DDBJ whole genome shotgun (WGS) entry which is preliminary data.</text>
</comment>
<proteinExistence type="inferred from homology"/>
<reference evidence="3 4" key="1">
    <citation type="submission" date="2019-09" db="EMBL/GenBank/DDBJ databases">
        <title>Draft genome sequences of 48 bacterial type strains from the CCUG.</title>
        <authorList>
            <person name="Tunovic T."/>
            <person name="Pineiro-Iglesias B."/>
            <person name="Unosson C."/>
            <person name="Inganas E."/>
            <person name="Ohlen M."/>
            <person name="Cardew S."/>
            <person name="Jensie-Markopoulos S."/>
            <person name="Salva-Serra F."/>
            <person name="Jaen-Luchoro D."/>
            <person name="Karlsson R."/>
            <person name="Svensson-Stadler L."/>
            <person name="Chun J."/>
            <person name="Moore E."/>
        </authorList>
    </citation>
    <scope>NUCLEOTIDE SEQUENCE [LARGE SCALE GENOMIC DNA]</scope>
    <source>
        <strain evidence="3 4">CCUG 30977</strain>
    </source>
</reference>
<dbReference type="OrthoDB" id="8576090at2"/>
<evidence type="ECO:0000313" key="4">
    <source>
        <dbReference type="Proteomes" id="UP000430120"/>
    </source>
</evidence>
<evidence type="ECO:0000256" key="1">
    <source>
        <dbReference type="ARBA" id="ARBA00009199"/>
    </source>
</evidence>
<name>A0A643F7Q2_IDEDE</name>
<sequence>MNVDEYLQHDATALAERVARGEVQPTELLDLALARQQAVHGRLNALSRLMAGEARGLIADGLPEGPFRGVPFLLKDGVHDWAGLPTSYGCRGMLRLVPTEHAFVVRRYLRMGLVVFGKTNLPELALKAVSDSALHGRACNPWDLGRTPGGSSGGAAAAVAAGIVPMAAGNDGGGSIRIPAACCGLVGLRPSRGRVSVGPGIGEVWYGASTEGVLSRSVRDTARALDALQGPEPGDPFVIAPPTEPYAQAWQRPPGRLRIGWTTRSPIGTPVHPEAVAAVHDAVALLASLGHELVEAEPAIDGDALARSYLHLYFGQVPALVARARAAGARDGDFEPLTRVLETLGRAVSAGQLTQELWQWNGFGRALADFHARHDLLLTPTLAEPPIRHGQGDPPAWQQILLDGLNRSGLLGALARRGWLDGMVNQIARDNLQAVPFTQLANLTGVPAISLPLYWTPEGLPLGVQFVAPFGREGQLLQLAGQLEQARPWAGRRPPL</sequence>
<keyword evidence="4" id="KW-1185">Reference proteome</keyword>
<dbReference type="AlphaFoldDB" id="A0A643F7Q2"/>
<dbReference type="Gene3D" id="3.90.1300.10">
    <property type="entry name" value="Amidase signature (AS) domain"/>
    <property type="match status" value="1"/>
</dbReference>
<evidence type="ECO:0000259" key="2">
    <source>
        <dbReference type="Pfam" id="PF01425"/>
    </source>
</evidence>
<dbReference type="EMBL" id="VZPB01000056">
    <property type="protein sequence ID" value="KAB0576611.1"/>
    <property type="molecule type" value="Genomic_DNA"/>
</dbReference>
<dbReference type="InterPro" id="IPR000120">
    <property type="entry name" value="Amidase"/>
</dbReference>
<dbReference type="PROSITE" id="PS00571">
    <property type="entry name" value="AMIDASES"/>
    <property type="match status" value="1"/>
</dbReference>
<organism evidence="3 4">
    <name type="scientific">Ideonella dechloratans</name>
    <dbReference type="NCBI Taxonomy" id="36863"/>
    <lineage>
        <taxon>Bacteria</taxon>
        <taxon>Pseudomonadati</taxon>
        <taxon>Pseudomonadota</taxon>
        <taxon>Betaproteobacteria</taxon>
        <taxon>Burkholderiales</taxon>
        <taxon>Sphaerotilaceae</taxon>
        <taxon>Ideonella</taxon>
    </lineage>
</organism>
<dbReference type="PANTHER" id="PTHR11895:SF7">
    <property type="entry name" value="GLUTAMYL-TRNA(GLN) AMIDOTRANSFERASE SUBUNIT A, MITOCHONDRIAL"/>
    <property type="match status" value="1"/>
</dbReference>
<dbReference type="SUPFAM" id="SSF75304">
    <property type="entry name" value="Amidase signature (AS) enzymes"/>
    <property type="match status" value="1"/>
</dbReference>
<accession>A0A643F7Q2</accession>